<dbReference type="GO" id="GO:0003700">
    <property type="term" value="F:DNA-binding transcription factor activity"/>
    <property type="evidence" value="ECO:0007669"/>
    <property type="project" value="InterPro"/>
</dbReference>
<dbReference type="PROSITE" id="PS50937">
    <property type="entry name" value="HTH_MERR_2"/>
    <property type="match status" value="1"/>
</dbReference>
<evidence type="ECO:0000313" key="4">
    <source>
        <dbReference type="Proteomes" id="UP001169242"/>
    </source>
</evidence>
<evidence type="ECO:0000313" key="3">
    <source>
        <dbReference type="EMBL" id="MDA3730350.1"/>
    </source>
</evidence>
<dbReference type="Gene3D" id="1.10.1660.10">
    <property type="match status" value="1"/>
</dbReference>
<gene>
    <name evidence="3" type="ORF">PBV87_02375</name>
</gene>
<reference evidence="3" key="1">
    <citation type="journal article" date="2023" name="Int. J. Syst. Evol. Microbiol.">
        <title>&lt;i&gt;Holtiella tumoricola&lt;/i&gt; gen. nov. sp. nov., isolated from a human clinical sample.</title>
        <authorList>
            <person name="Allen-Vercoe E."/>
            <person name="Daigneault M.C."/>
            <person name="Vancuren S.J."/>
            <person name="Cochrane K."/>
            <person name="O'Neal L.L."/>
            <person name="Sankaranarayanan K."/>
            <person name="Lawson P.A."/>
        </authorList>
    </citation>
    <scope>NUCLEOTIDE SEQUENCE</scope>
    <source>
        <strain evidence="3">CC70A</strain>
    </source>
</reference>
<accession>A0AA42DJX8</accession>
<dbReference type="InterPro" id="IPR009061">
    <property type="entry name" value="DNA-bd_dom_put_sf"/>
</dbReference>
<dbReference type="RefSeq" id="WP_271011008.1">
    <property type="nucleotide sequence ID" value="NZ_JAQIFT010000012.1"/>
</dbReference>
<dbReference type="SUPFAM" id="SSF46955">
    <property type="entry name" value="Putative DNA-binding domain"/>
    <property type="match status" value="1"/>
</dbReference>
<sequence length="263" mass="30975">MKHYLIGDVAKLLPISKDTLRYYDKLGLVSPKKSTQNNYRYYTKEDLLTLTYVLVLKDLELPLEEIKLLICNNSLESFKQLLERQEQIIDLRLAKLQHLKSKLHYFKEDIEKVPQHFRKIDCIMSPSFVYKTLSSEFDPNYSNIMTEMEEAPYIKAPVFSALISKDTFSTNNQFDLLVVSGLADEQRFSHYPKNYSYLKPTLCLRTILTIGETILEEDFELIRNYLEKHELTLNGDILARCIAFEHHDELPVEYYELFIPIKN</sequence>
<name>A0AA42DJX8_9FIRM</name>
<evidence type="ECO:0000259" key="2">
    <source>
        <dbReference type="PROSITE" id="PS50937"/>
    </source>
</evidence>
<dbReference type="Proteomes" id="UP001169242">
    <property type="component" value="Unassembled WGS sequence"/>
</dbReference>
<dbReference type="EMBL" id="JAQIFT010000012">
    <property type="protein sequence ID" value="MDA3730350.1"/>
    <property type="molecule type" value="Genomic_DNA"/>
</dbReference>
<dbReference type="AlphaFoldDB" id="A0AA42DJX8"/>
<protein>
    <submittedName>
        <fullName evidence="3">MerR family transcriptional regulator</fullName>
    </submittedName>
</protein>
<dbReference type="GO" id="GO:0003677">
    <property type="term" value="F:DNA binding"/>
    <property type="evidence" value="ECO:0007669"/>
    <property type="project" value="UniProtKB-KW"/>
</dbReference>
<dbReference type="InterPro" id="IPR000551">
    <property type="entry name" value="MerR-type_HTH_dom"/>
</dbReference>
<dbReference type="SMART" id="SM00422">
    <property type="entry name" value="HTH_MERR"/>
    <property type="match status" value="1"/>
</dbReference>
<feature type="domain" description="HTH merR-type" evidence="2">
    <location>
        <begin position="3"/>
        <end position="72"/>
    </location>
</feature>
<comment type="caution">
    <text evidence="3">The sequence shown here is derived from an EMBL/GenBank/DDBJ whole genome shotgun (WGS) entry which is preliminary data.</text>
</comment>
<proteinExistence type="predicted"/>
<dbReference type="PANTHER" id="PTHR30204">
    <property type="entry name" value="REDOX-CYCLING DRUG-SENSING TRANSCRIPTIONAL ACTIVATOR SOXR"/>
    <property type="match status" value="1"/>
</dbReference>
<keyword evidence="1" id="KW-0238">DNA-binding</keyword>
<organism evidence="3 4">
    <name type="scientific">Holtiella tumoricola</name>
    <dbReference type="NCBI Taxonomy" id="3018743"/>
    <lineage>
        <taxon>Bacteria</taxon>
        <taxon>Bacillati</taxon>
        <taxon>Bacillota</taxon>
        <taxon>Clostridia</taxon>
        <taxon>Lachnospirales</taxon>
        <taxon>Cellulosilyticaceae</taxon>
        <taxon>Holtiella</taxon>
    </lineage>
</organism>
<keyword evidence="4" id="KW-1185">Reference proteome</keyword>
<dbReference type="PANTHER" id="PTHR30204:SF96">
    <property type="entry name" value="CHROMOSOME-ANCHORING PROTEIN RACA"/>
    <property type="match status" value="1"/>
</dbReference>
<dbReference type="Pfam" id="PF13411">
    <property type="entry name" value="MerR_1"/>
    <property type="match status" value="1"/>
</dbReference>
<dbReference type="InterPro" id="IPR047057">
    <property type="entry name" value="MerR_fam"/>
</dbReference>
<evidence type="ECO:0000256" key="1">
    <source>
        <dbReference type="ARBA" id="ARBA00023125"/>
    </source>
</evidence>